<dbReference type="InterPro" id="IPR049829">
    <property type="entry name" value="MptA/B-like"/>
</dbReference>
<dbReference type="AlphaFoldDB" id="A0A4R2R392"/>
<accession>A0A4R2R392</accession>
<evidence type="ECO:0000256" key="6">
    <source>
        <dbReference type="ARBA" id="ARBA00023136"/>
    </source>
</evidence>
<feature type="transmembrane region" description="Helical" evidence="8">
    <location>
        <begin position="364"/>
        <end position="382"/>
    </location>
</feature>
<feature type="transmembrane region" description="Helical" evidence="8">
    <location>
        <begin position="50"/>
        <end position="70"/>
    </location>
</feature>
<keyword evidence="2 9" id="KW-0328">Glycosyltransferase</keyword>
<evidence type="ECO:0000256" key="2">
    <source>
        <dbReference type="ARBA" id="ARBA00022676"/>
    </source>
</evidence>
<reference evidence="9 10" key="1">
    <citation type="submission" date="2019-03" db="EMBL/GenBank/DDBJ databases">
        <title>Genomic Encyclopedia of Type Strains, Phase IV (KMG-IV): sequencing the most valuable type-strain genomes for metagenomic binning, comparative biology and taxonomic classification.</title>
        <authorList>
            <person name="Goeker M."/>
        </authorList>
    </citation>
    <scope>NUCLEOTIDE SEQUENCE [LARGE SCALE GENOMIC DNA]</scope>
    <source>
        <strain evidence="9 10">DSM 45765</strain>
    </source>
</reference>
<protein>
    <submittedName>
        <fullName evidence="9">Alpha-1,6-mannosyltransferase</fullName>
    </submittedName>
</protein>
<dbReference type="Proteomes" id="UP000294911">
    <property type="component" value="Unassembled WGS sequence"/>
</dbReference>
<dbReference type="Pfam" id="PF26314">
    <property type="entry name" value="MptA_B_family"/>
    <property type="match status" value="1"/>
</dbReference>
<keyword evidence="10" id="KW-1185">Reference proteome</keyword>
<keyword evidence="6 8" id="KW-0472">Membrane</keyword>
<feature type="transmembrane region" description="Helical" evidence="8">
    <location>
        <begin position="259"/>
        <end position="283"/>
    </location>
</feature>
<proteinExistence type="inferred from homology"/>
<comment type="similarity">
    <text evidence="7">Belongs to the MptA/B family.</text>
</comment>
<dbReference type="GO" id="GO:0016757">
    <property type="term" value="F:glycosyltransferase activity"/>
    <property type="evidence" value="ECO:0007669"/>
    <property type="project" value="UniProtKB-KW"/>
</dbReference>
<feature type="transmembrane region" description="Helical" evidence="8">
    <location>
        <begin position="459"/>
        <end position="476"/>
    </location>
</feature>
<sequence>MRVVQVPVGATVFRWLGLAGVLLVTLSTLADGADQFGVRTDAVLGWLTEGAAAPLAVAVSGMGLVVLAWLRLARFLAELSAGWLRGTLALWGAPLLVAPPLFSGDVHSYLAQGEVAARGLNPATVSPLDGLGAAHELTGNVSSYWQDTASPYGPVFGTIQRLIAELTDGSVLSGVLAHRVVAVAGLVLIVWAVPKLAARAGVSVPGALWLGVLNPLVLWHFIAGIHNDALMLGLALAGVALALSGIGERIAPLPLCGGVVLIALAVNVKLPAAVGLAVVGVALARHFGATFGRFVLAGLAMCASLALITLAVAFSSGLGFHLFTQLSVSGEVNSWMAPTNWVGFLVGAIGMLFGANITQPAIEVGKLIGMVVAVAGIGKVLVDQLRGRYASVTSLGALLAVVVVFGPVVQPWYILWAAVPLAACLAPGKWRNTVIGVVAVFSVILPPLGGNFADKIGELVLGYAVAIAVLAVATVLSRPRKVAV</sequence>
<comment type="subcellular location">
    <subcellularLocation>
        <location evidence="1">Membrane</location>
        <topology evidence="1">Multi-pass membrane protein</topology>
    </subcellularLocation>
</comment>
<dbReference type="NCBIfam" id="NF038066">
    <property type="entry name" value="MptB"/>
    <property type="match status" value="1"/>
</dbReference>
<dbReference type="GO" id="GO:0016020">
    <property type="term" value="C:membrane"/>
    <property type="evidence" value="ECO:0007669"/>
    <property type="project" value="UniProtKB-SubCell"/>
</dbReference>
<evidence type="ECO:0000256" key="8">
    <source>
        <dbReference type="SAM" id="Phobius"/>
    </source>
</evidence>
<keyword evidence="5 8" id="KW-1133">Transmembrane helix</keyword>
<feature type="transmembrane region" description="Helical" evidence="8">
    <location>
        <begin position="435"/>
        <end position="453"/>
    </location>
</feature>
<organism evidence="9 10">
    <name type="scientific">Tamaricihabitans halophyticus</name>
    <dbReference type="NCBI Taxonomy" id="1262583"/>
    <lineage>
        <taxon>Bacteria</taxon>
        <taxon>Bacillati</taxon>
        <taxon>Actinomycetota</taxon>
        <taxon>Actinomycetes</taxon>
        <taxon>Pseudonocardiales</taxon>
        <taxon>Pseudonocardiaceae</taxon>
        <taxon>Tamaricihabitans</taxon>
    </lineage>
</organism>
<evidence type="ECO:0000256" key="5">
    <source>
        <dbReference type="ARBA" id="ARBA00022989"/>
    </source>
</evidence>
<feature type="transmembrane region" description="Helical" evidence="8">
    <location>
        <begin position="335"/>
        <end position="358"/>
    </location>
</feature>
<feature type="transmembrane region" description="Helical" evidence="8">
    <location>
        <begin position="295"/>
        <end position="323"/>
    </location>
</feature>
<gene>
    <name evidence="9" type="ORF">EV191_1011223</name>
</gene>
<feature type="transmembrane region" description="Helical" evidence="8">
    <location>
        <begin position="206"/>
        <end position="223"/>
    </location>
</feature>
<evidence type="ECO:0000256" key="1">
    <source>
        <dbReference type="ARBA" id="ARBA00004141"/>
    </source>
</evidence>
<feature type="transmembrane region" description="Helical" evidence="8">
    <location>
        <begin position="229"/>
        <end position="247"/>
    </location>
</feature>
<evidence type="ECO:0000256" key="3">
    <source>
        <dbReference type="ARBA" id="ARBA00022679"/>
    </source>
</evidence>
<evidence type="ECO:0000313" key="10">
    <source>
        <dbReference type="Proteomes" id="UP000294911"/>
    </source>
</evidence>
<feature type="transmembrane region" description="Helical" evidence="8">
    <location>
        <begin position="12"/>
        <end position="30"/>
    </location>
</feature>
<evidence type="ECO:0000313" key="9">
    <source>
        <dbReference type="EMBL" id="TCP57270.1"/>
    </source>
</evidence>
<dbReference type="EMBL" id="SLXQ01000001">
    <property type="protein sequence ID" value="TCP57270.1"/>
    <property type="molecule type" value="Genomic_DNA"/>
</dbReference>
<keyword evidence="4 8" id="KW-0812">Transmembrane</keyword>
<keyword evidence="3 9" id="KW-0808">Transferase</keyword>
<name>A0A4R2R392_9PSEU</name>
<evidence type="ECO:0000256" key="7">
    <source>
        <dbReference type="ARBA" id="ARBA00043987"/>
    </source>
</evidence>
<comment type="caution">
    <text evidence="9">The sequence shown here is derived from an EMBL/GenBank/DDBJ whole genome shotgun (WGS) entry which is preliminary data.</text>
</comment>
<feature type="transmembrane region" description="Helical" evidence="8">
    <location>
        <begin position="176"/>
        <end position="194"/>
    </location>
</feature>
<evidence type="ECO:0000256" key="4">
    <source>
        <dbReference type="ARBA" id="ARBA00022692"/>
    </source>
</evidence>